<name>X1M521_9ZZZZ</name>
<reference evidence="1" key="1">
    <citation type="journal article" date="2014" name="Front. Microbiol.">
        <title>High frequency of phylogenetically diverse reductive dehalogenase-homologous genes in deep subseafloor sedimentary metagenomes.</title>
        <authorList>
            <person name="Kawai M."/>
            <person name="Futagami T."/>
            <person name="Toyoda A."/>
            <person name="Takaki Y."/>
            <person name="Nishi S."/>
            <person name="Hori S."/>
            <person name="Arai W."/>
            <person name="Tsubouchi T."/>
            <person name="Morono Y."/>
            <person name="Uchiyama I."/>
            <person name="Ito T."/>
            <person name="Fujiyama A."/>
            <person name="Inagaki F."/>
            <person name="Takami H."/>
        </authorList>
    </citation>
    <scope>NUCLEOTIDE SEQUENCE</scope>
    <source>
        <strain evidence="1">Expedition CK06-06</strain>
    </source>
</reference>
<accession>X1M521</accession>
<gene>
    <name evidence="1" type="ORF">S06H3_33991</name>
</gene>
<comment type="caution">
    <text evidence="1">The sequence shown here is derived from an EMBL/GenBank/DDBJ whole genome shotgun (WGS) entry which is preliminary data.</text>
</comment>
<proteinExistence type="predicted"/>
<dbReference type="EMBL" id="BARV01020358">
    <property type="protein sequence ID" value="GAI26428.1"/>
    <property type="molecule type" value="Genomic_DNA"/>
</dbReference>
<organism evidence="1">
    <name type="scientific">marine sediment metagenome</name>
    <dbReference type="NCBI Taxonomy" id="412755"/>
    <lineage>
        <taxon>unclassified sequences</taxon>
        <taxon>metagenomes</taxon>
        <taxon>ecological metagenomes</taxon>
    </lineage>
</organism>
<sequence length="30" mass="3385">PLRARYVVAESRKARFIDVSNVAEHTVQTA</sequence>
<protein>
    <submittedName>
        <fullName evidence="1">Uncharacterized protein</fullName>
    </submittedName>
</protein>
<evidence type="ECO:0000313" key="1">
    <source>
        <dbReference type="EMBL" id="GAI26428.1"/>
    </source>
</evidence>
<dbReference type="AlphaFoldDB" id="X1M521"/>
<feature type="non-terminal residue" evidence="1">
    <location>
        <position position="1"/>
    </location>
</feature>